<dbReference type="GO" id="GO:0005829">
    <property type="term" value="C:cytosol"/>
    <property type="evidence" value="ECO:0007669"/>
    <property type="project" value="TreeGrafter"/>
</dbReference>
<keyword evidence="4" id="KW-0862">Zinc</keyword>
<dbReference type="Gene3D" id="1.10.3060.10">
    <property type="entry name" value="Helical scaffold and wing domains of SecA"/>
    <property type="match status" value="1"/>
</dbReference>
<feature type="compositionally biased region" description="Basic residues" evidence="5">
    <location>
        <begin position="150"/>
        <end position="160"/>
    </location>
</feature>
<dbReference type="Pfam" id="PF07516">
    <property type="entry name" value="SecA_SW"/>
    <property type="match status" value="1"/>
</dbReference>
<dbReference type="GO" id="GO:0005886">
    <property type="term" value="C:plasma membrane"/>
    <property type="evidence" value="ECO:0007669"/>
    <property type="project" value="TreeGrafter"/>
</dbReference>
<evidence type="ECO:0000256" key="1">
    <source>
        <dbReference type="ARBA" id="ARBA00001947"/>
    </source>
</evidence>
<accession>A0A6J6HKK9</accession>
<keyword evidence="3" id="KW-0479">Metal-binding</keyword>
<name>A0A6J6HKK9_9ZZZZ</name>
<dbReference type="PANTHER" id="PTHR30612:SF0">
    <property type="entry name" value="CHLOROPLAST PROTEIN-TRANSPORTING ATPASE"/>
    <property type="match status" value="1"/>
</dbReference>
<dbReference type="InterPro" id="IPR011116">
    <property type="entry name" value="SecA_Wing/Scaffold"/>
</dbReference>
<keyword evidence="2" id="KW-0963">Cytoplasm</keyword>
<evidence type="ECO:0000256" key="4">
    <source>
        <dbReference type="ARBA" id="ARBA00022833"/>
    </source>
</evidence>
<dbReference type="Pfam" id="PF02810">
    <property type="entry name" value="SEC-C"/>
    <property type="match status" value="1"/>
</dbReference>
<dbReference type="GO" id="GO:0005524">
    <property type="term" value="F:ATP binding"/>
    <property type="evidence" value="ECO:0007669"/>
    <property type="project" value="InterPro"/>
</dbReference>
<dbReference type="GO" id="GO:0006886">
    <property type="term" value="P:intracellular protein transport"/>
    <property type="evidence" value="ECO:0007669"/>
    <property type="project" value="InterPro"/>
</dbReference>
<dbReference type="AlphaFoldDB" id="A0A6J6HKK9"/>
<dbReference type="InterPro" id="IPR004027">
    <property type="entry name" value="SEC_C_motif"/>
</dbReference>
<feature type="region of interest" description="Disordered" evidence="5">
    <location>
        <begin position="96"/>
        <end position="160"/>
    </location>
</feature>
<protein>
    <submittedName>
        <fullName evidence="7">Unannotated protein</fullName>
    </submittedName>
</protein>
<dbReference type="GO" id="GO:0006605">
    <property type="term" value="P:protein targeting"/>
    <property type="evidence" value="ECO:0007669"/>
    <property type="project" value="InterPro"/>
</dbReference>
<dbReference type="GO" id="GO:0043952">
    <property type="term" value="P:protein transport by the Sec complex"/>
    <property type="evidence" value="ECO:0007669"/>
    <property type="project" value="TreeGrafter"/>
</dbReference>
<dbReference type="InterPro" id="IPR036266">
    <property type="entry name" value="SecA_Wing/Scaffold_sf"/>
</dbReference>
<dbReference type="EMBL" id="CAEZUN010000195">
    <property type="protein sequence ID" value="CAB4611564.1"/>
    <property type="molecule type" value="Genomic_DNA"/>
</dbReference>
<evidence type="ECO:0000256" key="2">
    <source>
        <dbReference type="ARBA" id="ARBA00022490"/>
    </source>
</evidence>
<evidence type="ECO:0000256" key="3">
    <source>
        <dbReference type="ARBA" id="ARBA00022723"/>
    </source>
</evidence>
<dbReference type="GO" id="GO:0031522">
    <property type="term" value="C:cell envelope Sec protein transport complex"/>
    <property type="evidence" value="ECO:0007669"/>
    <property type="project" value="TreeGrafter"/>
</dbReference>
<evidence type="ECO:0000259" key="6">
    <source>
        <dbReference type="Pfam" id="PF07516"/>
    </source>
</evidence>
<dbReference type="SUPFAM" id="SSF81886">
    <property type="entry name" value="Helical scaffold and wing domains of SecA"/>
    <property type="match status" value="1"/>
</dbReference>
<dbReference type="PANTHER" id="PTHR30612">
    <property type="entry name" value="SECA INNER MEMBRANE COMPONENT OF SEC PROTEIN SECRETION SYSTEM"/>
    <property type="match status" value="1"/>
</dbReference>
<organism evidence="7">
    <name type="scientific">freshwater metagenome</name>
    <dbReference type="NCBI Taxonomy" id="449393"/>
    <lineage>
        <taxon>unclassified sequences</taxon>
        <taxon>metagenomes</taxon>
        <taxon>ecological metagenomes</taxon>
    </lineage>
</organism>
<dbReference type="InterPro" id="IPR000185">
    <property type="entry name" value="SecA"/>
</dbReference>
<dbReference type="GO" id="GO:0046872">
    <property type="term" value="F:metal ion binding"/>
    <property type="evidence" value="ECO:0007669"/>
    <property type="project" value="UniProtKB-KW"/>
</dbReference>
<feature type="compositionally biased region" description="Polar residues" evidence="5">
    <location>
        <begin position="96"/>
        <end position="110"/>
    </location>
</feature>
<feature type="domain" description="SecA Wing/Scaffold" evidence="6">
    <location>
        <begin position="7"/>
        <end position="91"/>
    </location>
</feature>
<gene>
    <name evidence="7" type="ORF">UFOPK1826_01301</name>
</gene>
<evidence type="ECO:0000256" key="5">
    <source>
        <dbReference type="SAM" id="MobiDB-lite"/>
    </source>
</evidence>
<sequence length="160" mass="18110">MADASGFYALREIEMGESVMREVERQVMLRIIDQRWREHLEEMDYLQEGINLRAVGQKDPLIEWQREGFEMFGTLMKGIAQDFVKYVMHVQVVNDSSPSSTLSNIQQTSDENVDDKPAPSSKTNSSSSVFGAPDWSKTPRNSPCPCGSGKKYKMCHGRAN</sequence>
<comment type="cofactor">
    <cofactor evidence="1">
        <name>Zn(2+)</name>
        <dbReference type="ChEBI" id="CHEBI:29105"/>
    </cofactor>
</comment>
<proteinExistence type="predicted"/>
<reference evidence="7" key="1">
    <citation type="submission" date="2020-05" db="EMBL/GenBank/DDBJ databases">
        <authorList>
            <person name="Chiriac C."/>
            <person name="Salcher M."/>
            <person name="Ghai R."/>
            <person name="Kavagutti S V."/>
        </authorList>
    </citation>
    <scope>NUCLEOTIDE SEQUENCE</scope>
</reference>
<evidence type="ECO:0000313" key="7">
    <source>
        <dbReference type="EMBL" id="CAB4611564.1"/>
    </source>
</evidence>
<dbReference type="GO" id="GO:0017038">
    <property type="term" value="P:protein import"/>
    <property type="evidence" value="ECO:0007669"/>
    <property type="project" value="InterPro"/>
</dbReference>